<dbReference type="AlphaFoldDB" id="A0A3N4IGZ6"/>
<protein>
    <submittedName>
        <fullName evidence="1">Uncharacterized protein</fullName>
    </submittedName>
</protein>
<dbReference type="EMBL" id="ML119664">
    <property type="protein sequence ID" value="RPA83461.1"/>
    <property type="molecule type" value="Genomic_DNA"/>
</dbReference>
<proteinExistence type="predicted"/>
<reference evidence="1 2" key="1">
    <citation type="journal article" date="2018" name="Nat. Ecol. Evol.">
        <title>Pezizomycetes genomes reveal the molecular basis of ectomycorrhizal truffle lifestyle.</title>
        <authorList>
            <person name="Murat C."/>
            <person name="Payen T."/>
            <person name="Noel B."/>
            <person name="Kuo A."/>
            <person name="Morin E."/>
            <person name="Chen J."/>
            <person name="Kohler A."/>
            <person name="Krizsan K."/>
            <person name="Balestrini R."/>
            <person name="Da Silva C."/>
            <person name="Montanini B."/>
            <person name="Hainaut M."/>
            <person name="Levati E."/>
            <person name="Barry K.W."/>
            <person name="Belfiori B."/>
            <person name="Cichocki N."/>
            <person name="Clum A."/>
            <person name="Dockter R.B."/>
            <person name="Fauchery L."/>
            <person name="Guy J."/>
            <person name="Iotti M."/>
            <person name="Le Tacon F."/>
            <person name="Lindquist E.A."/>
            <person name="Lipzen A."/>
            <person name="Malagnac F."/>
            <person name="Mello A."/>
            <person name="Molinier V."/>
            <person name="Miyauchi S."/>
            <person name="Poulain J."/>
            <person name="Riccioni C."/>
            <person name="Rubini A."/>
            <person name="Sitrit Y."/>
            <person name="Splivallo R."/>
            <person name="Traeger S."/>
            <person name="Wang M."/>
            <person name="Zifcakova L."/>
            <person name="Wipf D."/>
            <person name="Zambonelli A."/>
            <person name="Paolocci F."/>
            <person name="Nowrousian M."/>
            <person name="Ottonello S."/>
            <person name="Baldrian P."/>
            <person name="Spatafora J.W."/>
            <person name="Henrissat B."/>
            <person name="Nagy L.G."/>
            <person name="Aury J.M."/>
            <person name="Wincker P."/>
            <person name="Grigoriev I.V."/>
            <person name="Bonfante P."/>
            <person name="Martin F.M."/>
        </authorList>
    </citation>
    <scope>NUCLEOTIDE SEQUENCE [LARGE SCALE GENOMIC DNA]</scope>
    <source>
        <strain evidence="1 2">RN42</strain>
    </source>
</reference>
<sequence>MANVDIVTKKPSQLLTLPCELQLAIFESVRTTKEIINLRSTHPVLHHLYFAYERQILIGVAKATWEASGALDLLYLLRRVIFQREITKRVFKSCLGPARASLFSTIEKTLRRNGTYSNPDTPTSKSEEDISMDDLRIMELFDATIVAECFTRHFTFRAKLIMWDTRQTPHREIFSSCKIATESEKRRITRAIYRTFRAIEYMHGAVTEVHAPWPWSDRSCRFPSPLQIYDSHAELVLEDEPQTEPMIDVGAFFRDVSVGEHMEIVAAMGRQEFCKCSHYALLLLDTLRDRLLDLISIAASDEMLWPGYFGADMEDVRHFMLRTVYESLYDKGQANVSRLLGDVSKFGWEGGFNKRKYAIIADATRCIGGEMVPLGTKLVIPDVSGDRVDHDIYTPWGRPRFYGGTYR</sequence>
<organism evidence="1 2">
    <name type="scientific">Ascobolus immersus RN42</name>
    <dbReference type="NCBI Taxonomy" id="1160509"/>
    <lineage>
        <taxon>Eukaryota</taxon>
        <taxon>Fungi</taxon>
        <taxon>Dikarya</taxon>
        <taxon>Ascomycota</taxon>
        <taxon>Pezizomycotina</taxon>
        <taxon>Pezizomycetes</taxon>
        <taxon>Pezizales</taxon>
        <taxon>Ascobolaceae</taxon>
        <taxon>Ascobolus</taxon>
    </lineage>
</organism>
<keyword evidence="2" id="KW-1185">Reference proteome</keyword>
<evidence type="ECO:0000313" key="2">
    <source>
        <dbReference type="Proteomes" id="UP000275078"/>
    </source>
</evidence>
<name>A0A3N4IGZ6_ASCIM</name>
<accession>A0A3N4IGZ6</accession>
<gene>
    <name evidence="1" type="ORF">BJ508DRAFT_304651</name>
</gene>
<evidence type="ECO:0000313" key="1">
    <source>
        <dbReference type="EMBL" id="RPA83461.1"/>
    </source>
</evidence>
<dbReference type="Proteomes" id="UP000275078">
    <property type="component" value="Unassembled WGS sequence"/>
</dbReference>